<keyword evidence="2" id="KW-1185">Reference proteome</keyword>
<dbReference type="EMBL" id="CP048222">
    <property type="protein sequence ID" value="QHT69658.1"/>
    <property type="molecule type" value="Genomic_DNA"/>
</dbReference>
<dbReference type="RefSeq" id="WP_162445642.1">
    <property type="nucleotide sequence ID" value="NZ_CP048222.1"/>
</dbReference>
<accession>A0A6C0GNN6</accession>
<protein>
    <submittedName>
        <fullName evidence="1">Uncharacterized protein</fullName>
    </submittedName>
</protein>
<reference evidence="1 2" key="1">
    <citation type="submission" date="2020-01" db="EMBL/GenBank/DDBJ databases">
        <authorList>
            <person name="Kim M.K."/>
        </authorList>
    </citation>
    <scope>NUCLEOTIDE SEQUENCE [LARGE SCALE GENOMIC DNA]</scope>
    <source>
        <strain evidence="1 2">172606-1</strain>
    </source>
</reference>
<dbReference type="KEGG" id="rhoz:GXP67_24920"/>
<name>A0A6C0GNN6_9BACT</name>
<dbReference type="Proteomes" id="UP000480178">
    <property type="component" value="Chromosome"/>
</dbReference>
<gene>
    <name evidence="1" type="ORF">GXP67_24920</name>
</gene>
<evidence type="ECO:0000313" key="1">
    <source>
        <dbReference type="EMBL" id="QHT69658.1"/>
    </source>
</evidence>
<dbReference type="AlphaFoldDB" id="A0A6C0GNN6"/>
<proteinExistence type="predicted"/>
<evidence type="ECO:0000313" key="2">
    <source>
        <dbReference type="Proteomes" id="UP000480178"/>
    </source>
</evidence>
<sequence length="82" mass="9580">MNIRIIFQSDELFKEVEDVTVPGYGIEKMENVKIILEEAIVRPNTTLFVAAQDPYEQKEIETDLDDMFSGFEQIKQPHLFDE</sequence>
<organism evidence="1 2">
    <name type="scientific">Rhodocytophaga rosea</name>
    <dbReference type="NCBI Taxonomy" id="2704465"/>
    <lineage>
        <taxon>Bacteria</taxon>
        <taxon>Pseudomonadati</taxon>
        <taxon>Bacteroidota</taxon>
        <taxon>Cytophagia</taxon>
        <taxon>Cytophagales</taxon>
        <taxon>Rhodocytophagaceae</taxon>
        <taxon>Rhodocytophaga</taxon>
    </lineage>
</organism>